<proteinExistence type="predicted"/>
<dbReference type="Proteomes" id="UP000531581">
    <property type="component" value="Unassembled WGS sequence"/>
</dbReference>
<dbReference type="Gene3D" id="3.40.50.300">
    <property type="entry name" value="P-loop containing nucleotide triphosphate hydrolases"/>
    <property type="match status" value="1"/>
</dbReference>
<evidence type="ECO:0000256" key="2">
    <source>
        <dbReference type="ARBA" id="ARBA00022692"/>
    </source>
</evidence>
<evidence type="ECO:0000256" key="1">
    <source>
        <dbReference type="ARBA" id="ARBA00004651"/>
    </source>
</evidence>
<evidence type="ECO:0000256" key="5">
    <source>
        <dbReference type="ARBA" id="ARBA00022989"/>
    </source>
</evidence>
<dbReference type="InterPro" id="IPR039421">
    <property type="entry name" value="Type_1_exporter"/>
</dbReference>
<dbReference type="InterPro" id="IPR036640">
    <property type="entry name" value="ABC1_TM_sf"/>
</dbReference>
<protein>
    <submittedName>
        <fullName evidence="10">Type I secretion system permease/ATPase</fullName>
    </submittedName>
</protein>
<keyword evidence="5 7" id="KW-1133">Transmembrane helix</keyword>
<dbReference type="InterPro" id="IPR027417">
    <property type="entry name" value="P-loop_NTPase"/>
</dbReference>
<evidence type="ECO:0000259" key="9">
    <source>
        <dbReference type="PROSITE" id="PS50929"/>
    </source>
</evidence>
<dbReference type="GO" id="GO:0140359">
    <property type="term" value="F:ABC-type transporter activity"/>
    <property type="evidence" value="ECO:0007669"/>
    <property type="project" value="InterPro"/>
</dbReference>
<evidence type="ECO:0000256" key="6">
    <source>
        <dbReference type="ARBA" id="ARBA00023136"/>
    </source>
</evidence>
<name>A0A7Y7QX55_9SPHN</name>
<dbReference type="InterPro" id="IPR003439">
    <property type="entry name" value="ABC_transporter-like_ATP-bd"/>
</dbReference>
<feature type="domain" description="ABC transporter" evidence="8">
    <location>
        <begin position="342"/>
        <end position="582"/>
    </location>
</feature>
<dbReference type="InterPro" id="IPR011527">
    <property type="entry name" value="ABC1_TM_dom"/>
</dbReference>
<dbReference type="GO" id="GO:0030256">
    <property type="term" value="C:type I protein secretion system complex"/>
    <property type="evidence" value="ECO:0007669"/>
    <property type="project" value="InterPro"/>
</dbReference>
<feature type="transmembrane region" description="Helical" evidence="7">
    <location>
        <begin position="32"/>
        <end position="54"/>
    </location>
</feature>
<dbReference type="Pfam" id="PF00005">
    <property type="entry name" value="ABC_tran"/>
    <property type="match status" value="1"/>
</dbReference>
<dbReference type="GO" id="GO:0034040">
    <property type="term" value="F:ATPase-coupled lipid transmembrane transporter activity"/>
    <property type="evidence" value="ECO:0007669"/>
    <property type="project" value="TreeGrafter"/>
</dbReference>
<dbReference type="PROSITE" id="PS50929">
    <property type="entry name" value="ABC_TM1F"/>
    <property type="match status" value="1"/>
</dbReference>
<keyword evidence="6 7" id="KW-0472">Membrane</keyword>
<keyword evidence="2 7" id="KW-0812">Transmembrane</keyword>
<evidence type="ECO:0000313" key="10">
    <source>
        <dbReference type="EMBL" id="NVP32061.1"/>
    </source>
</evidence>
<dbReference type="NCBIfam" id="TIGR01842">
    <property type="entry name" value="type_I_sec_PrtD"/>
    <property type="match status" value="1"/>
</dbReference>
<feature type="transmembrane region" description="Helical" evidence="7">
    <location>
        <begin position="154"/>
        <end position="182"/>
    </location>
</feature>
<sequence>MSSSGPAPTPGPIAGSSGTGLIAVVRGCRPHLIAAAVFSGLINVLNLAPSIFMLQVYDRVVPTRGVPTLLLLTLILVVALGVYAILDAVRMRLLLRASIRLERRLAPAILLRILSSPSGTPVERAQAMRDFDTVRSTLTGAPVIALFDAPWAPIYILIAFLLHPWIGVLTLVSALLLGGIAIASERVTEPSVGVIRARQTLAQREQDASILASDVAQALGMRDALVTRHLLERADLARRQASLSGTSGQFLAVTKFLRQLLQSLALALGAWLAVRQEISGGAIFAASLLLGRALQPVEQILGAMKPLTAAWGAWRSLDAFCRRPAPDRTATTLPAPVGRIEVRGLDVMAPGSERPILSDISFAVNPGEVVALVGPSGAGKSTLLRVLAGAQAPDAGEVRIDGASLSDWNREQLGRHLGFMPQAPTLFPATVHTNIARFRGVIDGESEALDAEVVAAAQEAGAHEVILGLSQGYGTLLERGEAGLSAGQGQAVALARALFGRPTLLFLDEPNAHLDSEGEARLARTILALRERRATVIVSTHRTGLLQIVDKVLLLREGRVQLFDERAKVIRPQAPARPDDGFVHAGATR</sequence>
<dbReference type="Gene3D" id="1.20.1560.10">
    <property type="entry name" value="ABC transporter type 1, transmembrane domain"/>
    <property type="match status" value="1"/>
</dbReference>
<feature type="domain" description="ABC transmembrane type-1" evidence="9">
    <location>
        <begin position="33"/>
        <end position="309"/>
    </location>
</feature>
<dbReference type="GO" id="GO:0016887">
    <property type="term" value="F:ATP hydrolysis activity"/>
    <property type="evidence" value="ECO:0007669"/>
    <property type="project" value="InterPro"/>
</dbReference>
<reference evidence="10 11" key="1">
    <citation type="submission" date="2020-05" db="EMBL/GenBank/DDBJ databases">
        <title>Draft Genome Sequences of Sphingomonas sp. Isolated from the International Space Station.</title>
        <authorList>
            <person name="Bijlani S."/>
            <person name="Singh N.K."/>
            <person name="Mason C.E."/>
            <person name="Wang C.C."/>
            <person name="Venkateswaran K."/>
        </authorList>
    </citation>
    <scope>NUCLEOTIDE SEQUENCE [LARGE SCALE GENOMIC DNA]</scope>
    <source>
        <strain evidence="10">ISS-IIF7SWP</strain>
    </source>
</reference>
<evidence type="ECO:0000259" key="8">
    <source>
        <dbReference type="PROSITE" id="PS50893"/>
    </source>
</evidence>
<dbReference type="GO" id="GO:0030253">
    <property type="term" value="P:protein secretion by the type I secretion system"/>
    <property type="evidence" value="ECO:0007669"/>
    <property type="project" value="InterPro"/>
</dbReference>
<dbReference type="EMBL" id="JABYQV010000011">
    <property type="protein sequence ID" value="NVP32061.1"/>
    <property type="molecule type" value="Genomic_DNA"/>
</dbReference>
<evidence type="ECO:0000256" key="3">
    <source>
        <dbReference type="ARBA" id="ARBA00022741"/>
    </source>
</evidence>
<evidence type="ECO:0000313" key="11">
    <source>
        <dbReference type="Proteomes" id="UP000531581"/>
    </source>
</evidence>
<gene>
    <name evidence="10" type="ORF">HLV41_13500</name>
</gene>
<feature type="transmembrane region" description="Helical" evidence="7">
    <location>
        <begin position="66"/>
        <end position="86"/>
    </location>
</feature>
<dbReference type="PROSITE" id="PS50893">
    <property type="entry name" value="ABC_TRANSPORTER_2"/>
    <property type="match status" value="1"/>
</dbReference>
<dbReference type="SUPFAM" id="SSF90123">
    <property type="entry name" value="ABC transporter transmembrane region"/>
    <property type="match status" value="1"/>
</dbReference>
<dbReference type="GO" id="GO:0005886">
    <property type="term" value="C:plasma membrane"/>
    <property type="evidence" value="ECO:0007669"/>
    <property type="project" value="UniProtKB-SubCell"/>
</dbReference>
<accession>A0A7Y7QX55</accession>
<organism evidence="10 11">
    <name type="scientific">Sphingomonas sanguinis</name>
    <dbReference type="NCBI Taxonomy" id="33051"/>
    <lineage>
        <taxon>Bacteria</taxon>
        <taxon>Pseudomonadati</taxon>
        <taxon>Pseudomonadota</taxon>
        <taxon>Alphaproteobacteria</taxon>
        <taxon>Sphingomonadales</taxon>
        <taxon>Sphingomonadaceae</taxon>
        <taxon>Sphingomonas</taxon>
    </lineage>
</organism>
<evidence type="ECO:0000256" key="4">
    <source>
        <dbReference type="ARBA" id="ARBA00022840"/>
    </source>
</evidence>
<evidence type="ECO:0000256" key="7">
    <source>
        <dbReference type="SAM" id="Phobius"/>
    </source>
</evidence>
<keyword evidence="4" id="KW-0067">ATP-binding</keyword>
<dbReference type="PANTHER" id="PTHR24221:SF248">
    <property type="entry name" value="ABC TRANSPORTER TRANSMEMBRANE REGION"/>
    <property type="match status" value="1"/>
</dbReference>
<dbReference type="GeneID" id="78485927"/>
<dbReference type="GO" id="GO:0005524">
    <property type="term" value="F:ATP binding"/>
    <property type="evidence" value="ECO:0007669"/>
    <property type="project" value="UniProtKB-KW"/>
</dbReference>
<dbReference type="RefSeq" id="WP_082794973.1">
    <property type="nucleotide sequence ID" value="NZ_JABEOW010000005.1"/>
</dbReference>
<dbReference type="InterPro" id="IPR010128">
    <property type="entry name" value="ATPase_T1SS_PrtD-like"/>
</dbReference>
<comment type="caution">
    <text evidence="10">The sequence shown here is derived from an EMBL/GenBank/DDBJ whole genome shotgun (WGS) entry which is preliminary data.</text>
</comment>
<dbReference type="AlphaFoldDB" id="A0A7Y7QX55"/>
<dbReference type="SMART" id="SM00382">
    <property type="entry name" value="AAA"/>
    <property type="match status" value="1"/>
</dbReference>
<dbReference type="SUPFAM" id="SSF52540">
    <property type="entry name" value="P-loop containing nucleoside triphosphate hydrolases"/>
    <property type="match status" value="1"/>
</dbReference>
<dbReference type="InterPro" id="IPR003593">
    <property type="entry name" value="AAA+_ATPase"/>
</dbReference>
<comment type="subcellular location">
    <subcellularLocation>
        <location evidence="1">Cell membrane</location>
        <topology evidence="1">Multi-pass membrane protein</topology>
    </subcellularLocation>
</comment>
<dbReference type="PANTHER" id="PTHR24221">
    <property type="entry name" value="ATP-BINDING CASSETTE SUB-FAMILY B"/>
    <property type="match status" value="1"/>
</dbReference>
<keyword evidence="3" id="KW-0547">Nucleotide-binding</keyword>